<proteinExistence type="predicted"/>
<sequence length="63" mass="6764">MKHRGHHFFICGVLGHYSAGQKVDVRIAKLTASSVAPSIAPVASPLAHQPMHFADHCTPPPHC</sequence>
<dbReference type="EMBL" id="CP097510">
    <property type="protein sequence ID" value="URE25215.1"/>
    <property type="molecule type" value="Genomic_DNA"/>
</dbReference>
<keyword evidence="2" id="KW-1185">Reference proteome</keyword>
<evidence type="ECO:0000313" key="2">
    <source>
        <dbReference type="Proteomes" id="UP001055439"/>
    </source>
</evidence>
<organism evidence="1 2">
    <name type="scientific">Musa troglodytarum</name>
    <name type="common">fe'i banana</name>
    <dbReference type="NCBI Taxonomy" id="320322"/>
    <lineage>
        <taxon>Eukaryota</taxon>
        <taxon>Viridiplantae</taxon>
        <taxon>Streptophyta</taxon>
        <taxon>Embryophyta</taxon>
        <taxon>Tracheophyta</taxon>
        <taxon>Spermatophyta</taxon>
        <taxon>Magnoliopsida</taxon>
        <taxon>Liliopsida</taxon>
        <taxon>Zingiberales</taxon>
        <taxon>Musaceae</taxon>
        <taxon>Musa</taxon>
    </lineage>
</organism>
<accession>A0A9E7H1Z4</accession>
<dbReference type="AlphaFoldDB" id="A0A9E7H1Z4"/>
<dbReference type="Proteomes" id="UP001055439">
    <property type="component" value="Chromosome 8"/>
</dbReference>
<reference evidence="1" key="1">
    <citation type="submission" date="2022-05" db="EMBL/GenBank/DDBJ databases">
        <title>The Musa troglodytarum L. genome provides insights into the mechanism of non-climacteric behaviour and enrichment of carotenoids.</title>
        <authorList>
            <person name="Wang J."/>
        </authorList>
    </citation>
    <scope>NUCLEOTIDE SEQUENCE</scope>
    <source>
        <tissue evidence="1">Leaf</tissue>
    </source>
</reference>
<protein>
    <submittedName>
        <fullName evidence="1">Plastocyanin-like domain</fullName>
    </submittedName>
</protein>
<evidence type="ECO:0000313" key="1">
    <source>
        <dbReference type="EMBL" id="URE25215.1"/>
    </source>
</evidence>
<name>A0A9E7H1Z4_9LILI</name>
<gene>
    <name evidence="1" type="ORF">MUK42_36127</name>
</gene>